<evidence type="ECO:0000313" key="3">
    <source>
        <dbReference type="Proteomes" id="UP000054729"/>
    </source>
</evidence>
<sequence>MRTLFFFISWSLIAACYALKVIAIEAPVIDATPYLEAGQVPSKQEGAQTESEEFPLPVTSRINPGTVNTHTIKNSRLSHALFVVGDDARSRAWLKAHALQLQKSRALGLVTNVATSHALHELTQLAGLPLQAVDVDELASLLEVHHYPFAYDSGVVWQ</sequence>
<protein>
    <recommendedName>
        <fullName evidence="4">Integrating conjugative element protein</fullName>
    </recommendedName>
</protein>
<evidence type="ECO:0000256" key="1">
    <source>
        <dbReference type="SAM" id="SignalP"/>
    </source>
</evidence>
<dbReference type="PROSITE" id="PS51257">
    <property type="entry name" value="PROKAR_LIPOPROTEIN"/>
    <property type="match status" value="1"/>
</dbReference>
<dbReference type="OrthoDB" id="8560395at2"/>
<reference evidence="2 3" key="1">
    <citation type="submission" date="2015-11" db="EMBL/GenBank/DDBJ databases">
        <title>Genomic analysis of 38 Legionella species identifies large and diverse effector repertoires.</title>
        <authorList>
            <person name="Burstein D."/>
            <person name="Amaro F."/>
            <person name="Zusman T."/>
            <person name="Lifshitz Z."/>
            <person name="Cohen O."/>
            <person name="Gilbert J.A."/>
            <person name="Pupko T."/>
            <person name="Shuman H.A."/>
            <person name="Segal G."/>
        </authorList>
    </citation>
    <scope>NUCLEOTIDE SEQUENCE [LARGE SCALE GENOMIC DNA]</scope>
    <source>
        <strain evidence="2 3">ATCC 51914</strain>
    </source>
</reference>
<dbReference type="STRING" id="66969.Lwal_1660"/>
<keyword evidence="3" id="KW-1185">Reference proteome</keyword>
<dbReference type="NCBIfam" id="TIGR03765">
    <property type="entry name" value="ICE_PFL_4695"/>
    <property type="match status" value="1"/>
</dbReference>
<feature type="chain" id="PRO_5006919567" description="Integrating conjugative element protein" evidence="1">
    <location>
        <begin position="24"/>
        <end position="158"/>
    </location>
</feature>
<evidence type="ECO:0000313" key="2">
    <source>
        <dbReference type="EMBL" id="KTD78890.1"/>
    </source>
</evidence>
<name>A0A0W1AC19_9GAMM</name>
<dbReference type="PATRIC" id="fig|66969.6.peg.1812"/>
<accession>A0A0W1AC19</accession>
<comment type="caution">
    <text evidence="2">The sequence shown here is derived from an EMBL/GenBank/DDBJ whole genome shotgun (WGS) entry which is preliminary data.</text>
</comment>
<dbReference type="AlphaFoldDB" id="A0A0W1AC19"/>
<dbReference type="EMBL" id="LNZB01000038">
    <property type="protein sequence ID" value="KTD78890.1"/>
    <property type="molecule type" value="Genomic_DNA"/>
</dbReference>
<keyword evidence="1" id="KW-0732">Signal</keyword>
<proteinExistence type="predicted"/>
<dbReference type="Pfam" id="PF11072">
    <property type="entry name" value="DUF2859"/>
    <property type="match status" value="1"/>
</dbReference>
<dbReference type="InterPro" id="IPR021300">
    <property type="entry name" value="Integr_conj_element_PFL4695"/>
</dbReference>
<feature type="signal peptide" evidence="1">
    <location>
        <begin position="1"/>
        <end position="23"/>
    </location>
</feature>
<organism evidence="2 3">
    <name type="scientific">Legionella waltersii</name>
    <dbReference type="NCBI Taxonomy" id="66969"/>
    <lineage>
        <taxon>Bacteria</taxon>
        <taxon>Pseudomonadati</taxon>
        <taxon>Pseudomonadota</taxon>
        <taxon>Gammaproteobacteria</taxon>
        <taxon>Legionellales</taxon>
        <taxon>Legionellaceae</taxon>
        <taxon>Legionella</taxon>
    </lineage>
</organism>
<dbReference type="RefSeq" id="WP_058480345.1">
    <property type="nucleotide sequence ID" value="NZ_CAAAIQ010000026.1"/>
</dbReference>
<gene>
    <name evidence="2" type="ORF">Lwal_1660</name>
</gene>
<evidence type="ECO:0008006" key="4">
    <source>
        <dbReference type="Google" id="ProtNLM"/>
    </source>
</evidence>
<dbReference type="Proteomes" id="UP000054729">
    <property type="component" value="Unassembled WGS sequence"/>
</dbReference>